<sequence length="418" mass="46649">MRARTPARSLAAASLRRSATTLPLRYQSSTSASSSSSSSTSTSTWQPALPRGTMPVYDAALDFLASHRDNCAAQYERLTSLPSPSAAEMVEADNWEVDGFVNDPATRALFRETKGAGQMHRPVMRHLAERSWKNQGGLDLIMGRVYQNKVVPDVIPDLAPLNPLTFAVKEGVVEPGLTIKPSLIEDAPTIYYQPFQHPSTPSKAKPNPTALYTLVAVDPDTPDSVNHTFTQRLHYLKIDIPLSVTTGETPLIQSSLGKELVAWEPLAPPRNTPKHRLVFILLRQHNNRPSKLTTPPPRENFNVRSLMATFDFPLNSIVGVNLIKSEWTEDQAEYINKIWKEHRGKDKAPVYTRVAQEVRYGKPLNSLHVRAEAIRERAWQRSLEEFERETGVEIVEDFEAEDGVTSDPSQGPGPKKEE</sequence>
<dbReference type="SUPFAM" id="SSF49777">
    <property type="entry name" value="PEBP-like"/>
    <property type="match status" value="1"/>
</dbReference>
<evidence type="ECO:0000313" key="3">
    <source>
        <dbReference type="Proteomes" id="UP001182556"/>
    </source>
</evidence>
<organism evidence="2 3">
    <name type="scientific">Papiliotrema laurentii</name>
    <name type="common">Cryptococcus laurentii</name>
    <dbReference type="NCBI Taxonomy" id="5418"/>
    <lineage>
        <taxon>Eukaryota</taxon>
        <taxon>Fungi</taxon>
        <taxon>Dikarya</taxon>
        <taxon>Basidiomycota</taxon>
        <taxon>Agaricomycotina</taxon>
        <taxon>Tremellomycetes</taxon>
        <taxon>Tremellales</taxon>
        <taxon>Rhynchogastremaceae</taxon>
        <taxon>Papiliotrema</taxon>
    </lineage>
</organism>
<accession>A0AAD9CUA4</accession>
<keyword evidence="3" id="KW-1185">Reference proteome</keyword>
<protein>
    <submittedName>
        <fullName evidence="2">Phosphatidylethanolamine-binding protein</fullName>
    </submittedName>
</protein>
<name>A0AAD9CUA4_PAPLA</name>
<dbReference type="PANTHER" id="PTHR11362">
    <property type="entry name" value="PHOSPHATIDYLETHANOLAMINE-BINDING PROTEIN"/>
    <property type="match status" value="1"/>
</dbReference>
<reference evidence="2" key="1">
    <citation type="submission" date="2023-02" db="EMBL/GenBank/DDBJ databases">
        <title>Identification and recombinant expression of a fungal hydrolase from Papiliotrema laurentii that hydrolyzes apple cutin and clears colloidal polyester polyurethane.</title>
        <authorList>
            <consortium name="DOE Joint Genome Institute"/>
            <person name="Roman V.A."/>
            <person name="Bojanowski C."/>
            <person name="Crable B.R."/>
            <person name="Wagner D.N."/>
            <person name="Hung C.S."/>
            <person name="Nadeau L.J."/>
            <person name="Schratz L."/>
            <person name="Haridas S."/>
            <person name="Pangilinan J."/>
            <person name="Lipzen A."/>
            <person name="Na H."/>
            <person name="Yan M."/>
            <person name="Ng V."/>
            <person name="Grigoriev I.V."/>
            <person name="Spatafora J.W."/>
            <person name="Barlow D."/>
            <person name="Biffinger J."/>
            <person name="Kelley-Loughnane N."/>
            <person name="Varaljay V.A."/>
            <person name="Crookes-Goodson W.J."/>
        </authorList>
    </citation>
    <scope>NUCLEOTIDE SEQUENCE</scope>
    <source>
        <strain evidence="2">5307AH</strain>
    </source>
</reference>
<dbReference type="InterPro" id="IPR036610">
    <property type="entry name" value="PEBP-like_sf"/>
</dbReference>
<dbReference type="InterPro" id="IPR035810">
    <property type="entry name" value="PEBP_euk"/>
</dbReference>
<dbReference type="InterPro" id="IPR008914">
    <property type="entry name" value="PEBP"/>
</dbReference>
<proteinExistence type="predicted"/>
<evidence type="ECO:0000256" key="1">
    <source>
        <dbReference type="SAM" id="MobiDB-lite"/>
    </source>
</evidence>
<dbReference type="AlphaFoldDB" id="A0AAD9CUA4"/>
<feature type="region of interest" description="Disordered" evidence="1">
    <location>
        <begin position="396"/>
        <end position="418"/>
    </location>
</feature>
<feature type="region of interest" description="Disordered" evidence="1">
    <location>
        <begin position="23"/>
        <end position="49"/>
    </location>
</feature>
<dbReference type="EMBL" id="JAODAN010000009">
    <property type="protein sequence ID" value="KAK1922247.1"/>
    <property type="molecule type" value="Genomic_DNA"/>
</dbReference>
<feature type="compositionally biased region" description="Low complexity" evidence="1">
    <location>
        <begin position="23"/>
        <end position="44"/>
    </location>
</feature>
<evidence type="ECO:0000313" key="2">
    <source>
        <dbReference type="EMBL" id="KAK1922247.1"/>
    </source>
</evidence>
<comment type="caution">
    <text evidence="2">The sequence shown here is derived from an EMBL/GenBank/DDBJ whole genome shotgun (WGS) entry which is preliminary data.</text>
</comment>
<gene>
    <name evidence="2" type="ORF">DB88DRAFT_497663</name>
</gene>
<dbReference type="Gene3D" id="3.90.280.10">
    <property type="entry name" value="PEBP-like"/>
    <property type="match status" value="1"/>
</dbReference>
<dbReference type="PANTHER" id="PTHR11362:SF82">
    <property type="entry name" value="PHOSPHATIDYLETHANOLAMINE-BINDING PROTEIN 4"/>
    <property type="match status" value="1"/>
</dbReference>
<dbReference type="CDD" id="cd00866">
    <property type="entry name" value="PEBP_euk"/>
    <property type="match status" value="1"/>
</dbReference>
<dbReference type="Gene3D" id="1.20.58.1180">
    <property type="match status" value="1"/>
</dbReference>
<dbReference type="Pfam" id="PF01161">
    <property type="entry name" value="PBP"/>
    <property type="match status" value="1"/>
</dbReference>
<dbReference type="Proteomes" id="UP001182556">
    <property type="component" value="Unassembled WGS sequence"/>
</dbReference>